<gene>
    <name evidence="1" type="ORF">TNO020_70111</name>
</gene>
<evidence type="ECO:0008006" key="3">
    <source>
        <dbReference type="Google" id="ProtNLM"/>
    </source>
</evidence>
<dbReference type="EMBL" id="OENF01000042">
    <property type="protein sequence ID" value="SOS75803.1"/>
    <property type="molecule type" value="Genomic_DNA"/>
</dbReference>
<dbReference type="GeneID" id="86943113"/>
<name>A0A2H1YJZ3_9FLAO</name>
<sequence>MDLKELLKKTASKAIFLLKEENGEAEVIDFYPKENDLGDLQDKMIVFQTLIFNMSNHFFNTFFNTVLKQIRLKSDDENILIVKHNGYILFFLSDKKINTGLLEITLKKEF</sequence>
<dbReference type="Proteomes" id="UP000234211">
    <property type="component" value="Unassembled WGS sequence"/>
</dbReference>
<protein>
    <recommendedName>
        <fullName evidence="3">Roadblock/LAMTOR2 domain-containing protein</fullName>
    </recommendedName>
</protein>
<dbReference type="RefSeq" id="WP_101918430.1">
    <property type="nucleotide sequence ID" value="NZ_JAFMUR010000002.1"/>
</dbReference>
<reference evidence="2" key="1">
    <citation type="submission" date="2017-11" db="EMBL/GenBank/DDBJ databases">
        <authorList>
            <person name="Duchaud E."/>
        </authorList>
    </citation>
    <scope>NUCLEOTIDE SEQUENCE [LARGE SCALE GENOMIC DNA]</scope>
    <source>
        <strain evidence="2">Tenacibaculum sp. TNO020</strain>
    </source>
</reference>
<dbReference type="OrthoDB" id="1189716at2"/>
<accession>A0A2H1YJZ3</accession>
<dbReference type="AlphaFoldDB" id="A0A2H1YJZ3"/>
<keyword evidence="2" id="KW-1185">Reference proteome</keyword>
<proteinExistence type="predicted"/>
<evidence type="ECO:0000313" key="1">
    <source>
        <dbReference type="EMBL" id="SOS75803.1"/>
    </source>
</evidence>
<organism evidence="1 2">
    <name type="scientific">Tenacibaculum piscium</name>
    <dbReference type="NCBI Taxonomy" id="1458515"/>
    <lineage>
        <taxon>Bacteria</taxon>
        <taxon>Pseudomonadati</taxon>
        <taxon>Bacteroidota</taxon>
        <taxon>Flavobacteriia</taxon>
        <taxon>Flavobacteriales</taxon>
        <taxon>Flavobacteriaceae</taxon>
        <taxon>Tenacibaculum</taxon>
    </lineage>
</organism>
<evidence type="ECO:0000313" key="2">
    <source>
        <dbReference type="Proteomes" id="UP000234211"/>
    </source>
</evidence>